<keyword evidence="3" id="KW-1185">Reference proteome</keyword>
<organism evidence="2 3">
    <name type="scientific">Aquirufa nivalisilvae</name>
    <dbReference type="NCBI Taxonomy" id="2516557"/>
    <lineage>
        <taxon>Bacteria</taxon>
        <taxon>Pseudomonadati</taxon>
        <taxon>Bacteroidota</taxon>
        <taxon>Cytophagia</taxon>
        <taxon>Cytophagales</taxon>
        <taxon>Flectobacillaceae</taxon>
        <taxon>Aquirufa</taxon>
    </lineage>
</organism>
<feature type="transmembrane region" description="Helical" evidence="1">
    <location>
        <begin position="318"/>
        <end position="341"/>
    </location>
</feature>
<sequence>MKSEIIQNLKNPEQLEKLYRTNSALFKKEFNALWPEYHEETSLQFWNQRLNYTSEPITLGNKNELFVIAILAVCAALISQIPTFFGLDQDTFFQRNISFVVFPFLSAYFIWKQAFPIFKIMLPLGICLFSLVYINLLPHTSPSDSILLACIHLPLILWSIWAYAYVGEGQFSNTQKSIEFLRLHGDLLVMCAIILLSGGLFTAIALGLFNIIGLDIKEFYGKYVIVSGLSATPILGNYLIQKNPNLVKNVSPIIAKIFTPVVFVFLVIYLIAMVYTGKDPYTNREFLLIFNGLLVGVMALILFSVAEAEKSESPRYQTWLLLGLSALTIVVNGIALSAISFRIIEWGITPNRLAVLGSNLLIFIHLLMVAKSLLKTSQGKSDFNLVSKSIAQYLPIYSIWAAIVCFIFPLIFQFK</sequence>
<feature type="transmembrane region" description="Helical" evidence="1">
    <location>
        <begin position="353"/>
        <end position="374"/>
    </location>
</feature>
<proteinExistence type="predicted"/>
<feature type="transmembrane region" description="Helical" evidence="1">
    <location>
        <begin position="117"/>
        <end position="134"/>
    </location>
</feature>
<feature type="transmembrane region" description="Helical" evidence="1">
    <location>
        <begin position="146"/>
        <end position="167"/>
    </location>
</feature>
<accession>A0A2S2DYR0</accession>
<dbReference type="Proteomes" id="UP000245468">
    <property type="component" value="Chromosome"/>
</dbReference>
<dbReference type="OrthoDB" id="637094at2"/>
<feature type="transmembrane region" description="Helical" evidence="1">
    <location>
        <begin position="223"/>
        <end position="241"/>
    </location>
</feature>
<feature type="transmembrane region" description="Helical" evidence="1">
    <location>
        <begin position="253"/>
        <end position="274"/>
    </location>
</feature>
<evidence type="ECO:0000313" key="2">
    <source>
        <dbReference type="EMBL" id="AWL10479.1"/>
    </source>
</evidence>
<keyword evidence="1" id="KW-0812">Transmembrane</keyword>
<dbReference type="EMBL" id="CP029346">
    <property type="protein sequence ID" value="AWL10479.1"/>
    <property type="molecule type" value="Genomic_DNA"/>
</dbReference>
<gene>
    <name evidence="2" type="ORF">HME7025_02639</name>
</gene>
<feature type="transmembrane region" description="Helical" evidence="1">
    <location>
        <begin position="65"/>
        <end position="85"/>
    </location>
</feature>
<evidence type="ECO:0008006" key="4">
    <source>
        <dbReference type="Google" id="ProtNLM"/>
    </source>
</evidence>
<evidence type="ECO:0000256" key="1">
    <source>
        <dbReference type="SAM" id="Phobius"/>
    </source>
</evidence>
<keyword evidence="1" id="KW-0472">Membrane</keyword>
<feature type="transmembrane region" description="Helical" evidence="1">
    <location>
        <begin position="286"/>
        <end position="306"/>
    </location>
</feature>
<protein>
    <recommendedName>
        <fullName evidence="4">DUF4153 domain-containing protein</fullName>
    </recommendedName>
</protein>
<reference evidence="3" key="1">
    <citation type="submission" date="2018-05" db="EMBL/GenBank/DDBJ databases">
        <title>Pseudarcicella sp. HME7025 Genome sequencing and assembly.</title>
        <authorList>
            <person name="Kim H."/>
            <person name="Kang H."/>
            <person name="Joh K."/>
        </authorList>
    </citation>
    <scope>NUCLEOTIDE SEQUENCE [LARGE SCALE GENOMIC DNA]</scope>
    <source>
        <strain evidence="3">HME7025</strain>
    </source>
</reference>
<dbReference type="AlphaFoldDB" id="A0A2S2DYR0"/>
<dbReference type="KEGG" id="psez:HME7025_02639"/>
<evidence type="ECO:0000313" key="3">
    <source>
        <dbReference type="Proteomes" id="UP000245468"/>
    </source>
</evidence>
<keyword evidence="1" id="KW-1133">Transmembrane helix</keyword>
<name>A0A2S2DYR0_9BACT</name>
<feature type="transmembrane region" description="Helical" evidence="1">
    <location>
        <begin position="394"/>
        <end position="412"/>
    </location>
</feature>
<feature type="transmembrane region" description="Helical" evidence="1">
    <location>
        <begin position="187"/>
        <end position="211"/>
    </location>
</feature>
<dbReference type="RefSeq" id="WP_109324798.1">
    <property type="nucleotide sequence ID" value="NZ_CP029346.1"/>
</dbReference>